<organism evidence="1">
    <name type="scientific">marine sediment metagenome</name>
    <dbReference type="NCBI Taxonomy" id="412755"/>
    <lineage>
        <taxon>unclassified sequences</taxon>
        <taxon>metagenomes</taxon>
        <taxon>ecological metagenomes</taxon>
    </lineage>
</organism>
<evidence type="ECO:0000313" key="1">
    <source>
        <dbReference type="EMBL" id="KKM23392.1"/>
    </source>
</evidence>
<gene>
    <name evidence="1" type="ORF">LCGC14_1615650</name>
</gene>
<dbReference type="AlphaFoldDB" id="A0A0F9I781"/>
<proteinExistence type="predicted"/>
<dbReference type="EMBL" id="LAZR01013134">
    <property type="protein sequence ID" value="KKM23392.1"/>
    <property type="molecule type" value="Genomic_DNA"/>
</dbReference>
<protein>
    <submittedName>
        <fullName evidence="1">Uncharacterized protein</fullName>
    </submittedName>
</protein>
<sequence length="150" mass="17829">MIEKIKHSKNFYELKNLYNFLEVVESSKIVSYISDVFSTRSPIGSALITEYSEFTRNIKNQINKILNEIVKSDKLKEFTIEMSNILEEKFEKYKDSWKTTSIGELRPKIGEQMKGITDIIMTGYEFDREKVKRKLLHIANYCFFLYNRLE</sequence>
<reference evidence="1" key="1">
    <citation type="journal article" date="2015" name="Nature">
        <title>Complex archaea that bridge the gap between prokaryotes and eukaryotes.</title>
        <authorList>
            <person name="Spang A."/>
            <person name="Saw J.H."/>
            <person name="Jorgensen S.L."/>
            <person name="Zaremba-Niedzwiedzka K."/>
            <person name="Martijn J."/>
            <person name="Lind A.E."/>
            <person name="van Eijk R."/>
            <person name="Schleper C."/>
            <person name="Guy L."/>
            <person name="Ettema T.J."/>
        </authorList>
    </citation>
    <scope>NUCLEOTIDE SEQUENCE</scope>
</reference>
<comment type="caution">
    <text evidence="1">The sequence shown here is derived from an EMBL/GenBank/DDBJ whole genome shotgun (WGS) entry which is preliminary data.</text>
</comment>
<name>A0A0F9I781_9ZZZZ</name>
<accession>A0A0F9I781</accession>